<evidence type="ECO:0000313" key="3">
    <source>
        <dbReference type="Proteomes" id="UP001212841"/>
    </source>
</evidence>
<reference evidence="2" key="1">
    <citation type="submission" date="2020-05" db="EMBL/GenBank/DDBJ databases">
        <title>Phylogenomic resolution of chytrid fungi.</title>
        <authorList>
            <person name="Stajich J.E."/>
            <person name="Amses K."/>
            <person name="Simmons R."/>
            <person name="Seto K."/>
            <person name="Myers J."/>
            <person name="Bonds A."/>
            <person name="Quandt C.A."/>
            <person name="Barry K."/>
            <person name="Liu P."/>
            <person name="Grigoriev I."/>
            <person name="Longcore J.E."/>
            <person name="James T.Y."/>
        </authorList>
    </citation>
    <scope>NUCLEOTIDE SEQUENCE</scope>
    <source>
        <strain evidence="2">JEL0318</strain>
    </source>
</reference>
<feature type="transmembrane region" description="Helical" evidence="1">
    <location>
        <begin position="73"/>
        <end position="94"/>
    </location>
</feature>
<accession>A0AAD5X2T7</accession>
<organism evidence="2 3">
    <name type="scientific">Rhizophlyctis rosea</name>
    <dbReference type="NCBI Taxonomy" id="64517"/>
    <lineage>
        <taxon>Eukaryota</taxon>
        <taxon>Fungi</taxon>
        <taxon>Fungi incertae sedis</taxon>
        <taxon>Chytridiomycota</taxon>
        <taxon>Chytridiomycota incertae sedis</taxon>
        <taxon>Chytridiomycetes</taxon>
        <taxon>Rhizophlyctidales</taxon>
        <taxon>Rhizophlyctidaceae</taxon>
        <taxon>Rhizophlyctis</taxon>
    </lineage>
</organism>
<protein>
    <submittedName>
        <fullName evidence="2">Uncharacterized protein</fullName>
    </submittedName>
</protein>
<keyword evidence="1" id="KW-0812">Transmembrane</keyword>
<sequence length="502" mass="55748">MLLLGTSVLLIIASLILAPLSLILWTFHKHATRHHNAAWILQGKPIDLLRHVPGATLTSSWKTSFHERHWRHFSLYTAMMTLMKFGPLILPIMIRDGHDYGYGLPEAGSVKTWKTTDLPAAAELDEALALGEGTGAALNQTNPATFGAGHVGKRMYRGLGPQVRPSCRVTKAGDWDDLLRVHSYEEVEDQDSTRISLYVKVGCANTTATDAAGCPDWLRRYTKGVAAELVCFRENGIAFENDVVNCFNHAGQVNYRAVSVGNILEGNRLTTHAFQFSLPTWGTLRNATDWDNQSLSQPVFVSSAGSVACNFTNDIPWHVATPTDPAQIEVEPRALIHALQRTPPLTPAEMTNQYLPMGYNIVSSYLLASSNKAGIWVSVIERAGVINTFGKIYFLLVAIAVFSELARIIFWRVYAVRNAKLRNLAMPLDHRACMISLLWEQLELGMGCNQDVKHKLEEVKNYEKHYFGLTKKDLGMEHLGTGRQEKMVVHSVGAQIQGSLMV</sequence>
<feature type="transmembrane region" description="Helical" evidence="1">
    <location>
        <begin position="392"/>
        <end position="414"/>
    </location>
</feature>
<evidence type="ECO:0000313" key="2">
    <source>
        <dbReference type="EMBL" id="KAJ3052351.1"/>
    </source>
</evidence>
<name>A0AAD5X2T7_9FUNG</name>
<keyword evidence="3" id="KW-1185">Reference proteome</keyword>
<evidence type="ECO:0000256" key="1">
    <source>
        <dbReference type="SAM" id="Phobius"/>
    </source>
</evidence>
<dbReference type="AlphaFoldDB" id="A0AAD5X2T7"/>
<feature type="transmembrane region" description="Helical" evidence="1">
    <location>
        <begin position="6"/>
        <end position="27"/>
    </location>
</feature>
<comment type="caution">
    <text evidence="2">The sequence shown here is derived from an EMBL/GenBank/DDBJ whole genome shotgun (WGS) entry which is preliminary data.</text>
</comment>
<dbReference type="EMBL" id="JADGJD010000302">
    <property type="protein sequence ID" value="KAJ3052351.1"/>
    <property type="molecule type" value="Genomic_DNA"/>
</dbReference>
<keyword evidence="1" id="KW-0472">Membrane</keyword>
<proteinExistence type="predicted"/>
<dbReference type="Proteomes" id="UP001212841">
    <property type="component" value="Unassembled WGS sequence"/>
</dbReference>
<gene>
    <name evidence="2" type="ORF">HK097_006472</name>
</gene>
<keyword evidence="1" id="KW-1133">Transmembrane helix</keyword>